<sequence length="242" mass="26731">RLLPVPHRGRGGPARAGRREPDDPAGPDRRARRGDRRGQVDVRQARRALLRPDRRARARRRRRPAAREDRLAAIADGDRAAGGLPVQRDAAGEHRVRPSGGRGRGHLDLAAGRRRRGLRPRAARGARHADRRAGHPALLRPASARGVRAGARRGPADPHPRRGDRERRPAHRGQDRDRHAAPARRPDRDRDRAPALDDPPGGAHRGPRRRARPRGGHARRAHRSGGRLLGPLPRLGRAVRGV</sequence>
<feature type="non-terminal residue" evidence="2">
    <location>
        <position position="242"/>
    </location>
</feature>
<feature type="compositionally biased region" description="Basic and acidic residues" evidence="1">
    <location>
        <begin position="17"/>
        <end position="29"/>
    </location>
</feature>
<gene>
    <name evidence="2" type="ORF">AVDCRST_MAG85-1347</name>
</gene>
<feature type="compositionally biased region" description="Basic and acidic residues" evidence="1">
    <location>
        <begin position="65"/>
        <end position="79"/>
    </location>
</feature>
<dbReference type="GO" id="GO:0005524">
    <property type="term" value="F:ATP binding"/>
    <property type="evidence" value="ECO:0007669"/>
    <property type="project" value="UniProtKB-KW"/>
</dbReference>
<feature type="compositionally biased region" description="Basic and acidic residues" evidence="1">
    <location>
        <begin position="154"/>
        <end position="195"/>
    </location>
</feature>
<organism evidence="2">
    <name type="scientific">uncultured Solirubrobacteraceae bacterium</name>
    <dbReference type="NCBI Taxonomy" id="1162706"/>
    <lineage>
        <taxon>Bacteria</taxon>
        <taxon>Bacillati</taxon>
        <taxon>Actinomycetota</taxon>
        <taxon>Thermoleophilia</taxon>
        <taxon>Solirubrobacterales</taxon>
        <taxon>Solirubrobacteraceae</taxon>
        <taxon>environmental samples</taxon>
    </lineage>
</organism>
<feature type="compositionally biased region" description="Basic residues" evidence="1">
    <location>
        <begin position="205"/>
        <end position="225"/>
    </location>
</feature>
<feature type="compositionally biased region" description="Basic and acidic residues" evidence="1">
    <location>
        <begin position="36"/>
        <end position="55"/>
    </location>
</feature>
<proteinExistence type="predicted"/>
<reference evidence="2" key="1">
    <citation type="submission" date="2020-02" db="EMBL/GenBank/DDBJ databases">
        <authorList>
            <person name="Meier V. D."/>
        </authorList>
    </citation>
    <scope>NUCLEOTIDE SEQUENCE</scope>
    <source>
        <strain evidence="2">AVDCRST_MAG85</strain>
    </source>
</reference>
<feature type="non-terminal residue" evidence="2">
    <location>
        <position position="1"/>
    </location>
</feature>
<feature type="compositionally biased region" description="Basic residues" evidence="1">
    <location>
        <begin position="112"/>
        <end position="126"/>
    </location>
</feature>
<keyword evidence="2" id="KW-0067">ATP-binding</keyword>
<evidence type="ECO:0000256" key="1">
    <source>
        <dbReference type="SAM" id="MobiDB-lite"/>
    </source>
</evidence>
<feature type="region of interest" description="Disordered" evidence="1">
    <location>
        <begin position="1"/>
        <end position="242"/>
    </location>
</feature>
<protein>
    <submittedName>
        <fullName evidence="2">Heterodimeric efflux ABC transporter, permease/ATP-binding subunit 2</fullName>
    </submittedName>
</protein>
<keyword evidence="2" id="KW-0547">Nucleotide-binding</keyword>
<dbReference type="EMBL" id="CADCVT010000146">
    <property type="protein sequence ID" value="CAA9493300.1"/>
    <property type="molecule type" value="Genomic_DNA"/>
</dbReference>
<accession>A0A6J4S9H0</accession>
<feature type="compositionally biased region" description="Low complexity" evidence="1">
    <location>
        <begin position="135"/>
        <end position="153"/>
    </location>
</feature>
<name>A0A6J4S9H0_9ACTN</name>
<dbReference type="AlphaFoldDB" id="A0A6J4S9H0"/>
<evidence type="ECO:0000313" key="2">
    <source>
        <dbReference type="EMBL" id="CAA9493300.1"/>
    </source>
</evidence>